<dbReference type="Proteomes" id="UP000775179">
    <property type="component" value="Unassembled WGS sequence"/>
</dbReference>
<protein>
    <submittedName>
        <fullName evidence="1">Uncharacterized protein</fullName>
    </submittedName>
</protein>
<name>A0ABD4RK80_9CLOT</name>
<organism evidence="1 2">
    <name type="scientific">Clostridium chauvoei</name>
    <dbReference type="NCBI Taxonomy" id="46867"/>
    <lineage>
        <taxon>Bacteria</taxon>
        <taxon>Bacillati</taxon>
        <taxon>Bacillota</taxon>
        <taxon>Clostridia</taxon>
        <taxon>Eubacteriales</taxon>
        <taxon>Clostridiaceae</taxon>
        <taxon>Clostridium</taxon>
    </lineage>
</organism>
<evidence type="ECO:0000313" key="1">
    <source>
        <dbReference type="EMBL" id="MBX7291635.1"/>
    </source>
</evidence>
<dbReference type="RefSeq" id="WP_021875124.1">
    <property type="nucleotide sequence ID" value="NZ_CP018624.1"/>
</dbReference>
<accession>A0ABD4RK80</accession>
<sequence>MTIDKNTNSDVCIDLIKTEIKESNITFNSISVSVIPRNAEWYDMEGFVMRKYGPFSFNFKDKFLIVAIRGDCQASIIAADGY</sequence>
<evidence type="ECO:0000313" key="2">
    <source>
        <dbReference type="Proteomes" id="UP000775179"/>
    </source>
</evidence>
<gene>
    <name evidence="1" type="ORF">K4H94_11550</name>
</gene>
<comment type="caution">
    <text evidence="1">The sequence shown here is derived from an EMBL/GenBank/DDBJ whole genome shotgun (WGS) entry which is preliminary data.</text>
</comment>
<dbReference type="KEGG" id="cchv:BTM20_04590"/>
<dbReference type="AlphaFoldDB" id="A0ABD4RK80"/>
<dbReference type="EMBL" id="JAIFTX010000030">
    <property type="protein sequence ID" value="MBX7291635.1"/>
    <property type="molecule type" value="Genomic_DNA"/>
</dbReference>
<dbReference type="GeneID" id="66301133"/>
<reference evidence="1 2" key="1">
    <citation type="submission" date="2021-08" db="EMBL/GenBank/DDBJ databases">
        <title>Genome sequence analysis of Clostridium chauvoei strains of European origin and evaluation of typing options for outbreak investigations.</title>
        <authorList>
            <person name="Abdel-Glil M."/>
            <person name="Thomas P."/>
            <person name="Seyboldt C."/>
        </authorList>
    </citation>
    <scope>NUCLEOTIDE SEQUENCE [LARGE SCALE GENOMIC DNA]</scope>
    <source>
        <strain evidence="1 2">S0260-09</strain>
    </source>
</reference>
<proteinExistence type="predicted"/>